<dbReference type="EMBL" id="JAUEMJ010000005">
    <property type="protein sequence ID" value="MDN3241714.1"/>
    <property type="molecule type" value="Genomic_DNA"/>
</dbReference>
<feature type="transmembrane region" description="Helical" evidence="1">
    <location>
        <begin position="89"/>
        <end position="108"/>
    </location>
</feature>
<evidence type="ECO:0000313" key="3">
    <source>
        <dbReference type="Proteomes" id="UP001171902"/>
    </source>
</evidence>
<sequence>MNTNSSIALRIAGLLADLARLIVLIGTIAAAVTGNVAAAGLFALVFALLLLPKLSPIPSPFDLAVCVLLPLATLFTTTYWYQRFAWTDWVMHCLATGAVAAATCLMIAADTKLLPALRNDRRATTVLLTVMVGLTLGVVWEFIEWFFLVILSVKVGVGYGDTIADLAMDILGSLIAGTALVAWTAQAATDQTPEPAPAPAS</sequence>
<dbReference type="RefSeq" id="WP_289958619.1">
    <property type="nucleotide sequence ID" value="NZ_JAUEMJ010000005.1"/>
</dbReference>
<feature type="transmembrane region" description="Helical" evidence="1">
    <location>
        <begin position="21"/>
        <end position="49"/>
    </location>
</feature>
<name>A0ABT7YTL4_9ACTN</name>
<evidence type="ECO:0000256" key="1">
    <source>
        <dbReference type="SAM" id="Phobius"/>
    </source>
</evidence>
<dbReference type="InterPro" id="IPR014509">
    <property type="entry name" value="YjdF-like"/>
</dbReference>
<dbReference type="Pfam" id="PF09997">
    <property type="entry name" value="DUF2238"/>
    <property type="match status" value="1"/>
</dbReference>
<accession>A0ABT7YTL4</accession>
<reference evidence="2" key="1">
    <citation type="submission" date="2023-06" db="EMBL/GenBank/DDBJ databases">
        <title>Gycomyces niveus sp.nov., a novel actinomycete isolated from soil in Shouguang.</title>
        <authorList>
            <person name="Yang X."/>
            <person name="Zhao J."/>
        </authorList>
    </citation>
    <scope>NUCLEOTIDE SEQUENCE</scope>
    <source>
        <strain evidence="2">NEAU C2</strain>
    </source>
</reference>
<comment type="caution">
    <text evidence="2">The sequence shown here is derived from an EMBL/GenBank/DDBJ whole genome shotgun (WGS) entry which is preliminary data.</text>
</comment>
<keyword evidence="1" id="KW-0812">Transmembrane</keyword>
<gene>
    <name evidence="2" type="ORF">QWI33_18460</name>
</gene>
<evidence type="ECO:0008006" key="4">
    <source>
        <dbReference type="Google" id="ProtNLM"/>
    </source>
</evidence>
<evidence type="ECO:0000313" key="2">
    <source>
        <dbReference type="EMBL" id="MDN3241714.1"/>
    </source>
</evidence>
<feature type="transmembrane region" description="Helical" evidence="1">
    <location>
        <begin position="128"/>
        <end position="151"/>
    </location>
</feature>
<proteinExistence type="predicted"/>
<feature type="transmembrane region" description="Helical" evidence="1">
    <location>
        <begin position="61"/>
        <end position="82"/>
    </location>
</feature>
<protein>
    <recommendedName>
        <fullName evidence="4">DUF2238 domain-containing protein</fullName>
    </recommendedName>
</protein>
<keyword evidence="1" id="KW-0472">Membrane</keyword>
<dbReference type="Proteomes" id="UP001171902">
    <property type="component" value="Unassembled WGS sequence"/>
</dbReference>
<keyword evidence="1" id="KW-1133">Transmembrane helix</keyword>
<keyword evidence="3" id="KW-1185">Reference proteome</keyword>
<organism evidence="2 3">
    <name type="scientific">Glycomyces tritici</name>
    <dbReference type="NCBI Taxonomy" id="2665176"/>
    <lineage>
        <taxon>Bacteria</taxon>
        <taxon>Bacillati</taxon>
        <taxon>Actinomycetota</taxon>
        <taxon>Actinomycetes</taxon>
        <taxon>Glycomycetales</taxon>
        <taxon>Glycomycetaceae</taxon>
        <taxon>Glycomyces</taxon>
    </lineage>
</organism>